<dbReference type="InterPro" id="IPR017441">
    <property type="entry name" value="Protein_kinase_ATP_BS"/>
</dbReference>
<dbReference type="GeneTree" id="ENSGT00940000160464"/>
<dbReference type="EC" id="2.7.11.1" evidence="3"/>
<dbReference type="PANTHER" id="PTHR24346">
    <property type="entry name" value="MAP/MICROTUBULE AFFINITY-REGULATING KINASE"/>
    <property type="match status" value="1"/>
</dbReference>
<evidence type="ECO:0000256" key="15">
    <source>
        <dbReference type="ARBA" id="ARBA00022871"/>
    </source>
</evidence>
<comment type="cofactor">
    <cofactor evidence="1">
        <name>Mg(2+)</name>
        <dbReference type="ChEBI" id="CHEBI:18420"/>
    </cofactor>
</comment>
<proteinExistence type="inferred from homology"/>
<dbReference type="PANTHER" id="PTHR24346:SF102">
    <property type="entry name" value="TESTIS-SPECIFIC SERINE_THREONINE-PROTEIN KINASE 1"/>
    <property type="match status" value="1"/>
</dbReference>
<dbReference type="PROSITE" id="PS00108">
    <property type="entry name" value="PROTEIN_KINASE_ST"/>
    <property type="match status" value="1"/>
</dbReference>
<reference evidence="21" key="4">
    <citation type="submission" date="2025-09" db="UniProtKB">
        <authorList>
            <consortium name="Ensembl"/>
        </authorList>
    </citation>
    <scope>IDENTIFICATION</scope>
</reference>
<keyword evidence="11" id="KW-0221">Differentiation</keyword>
<organism evidence="21 22">
    <name type="scientific">Astyanax mexicanus</name>
    <name type="common">Blind cave fish</name>
    <name type="synonym">Astyanax fasciatus mexicanus</name>
    <dbReference type="NCBI Taxonomy" id="7994"/>
    <lineage>
        <taxon>Eukaryota</taxon>
        <taxon>Metazoa</taxon>
        <taxon>Chordata</taxon>
        <taxon>Craniata</taxon>
        <taxon>Vertebrata</taxon>
        <taxon>Euteleostomi</taxon>
        <taxon>Actinopterygii</taxon>
        <taxon>Neopterygii</taxon>
        <taxon>Teleostei</taxon>
        <taxon>Ostariophysi</taxon>
        <taxon>Characiformes</taxon>
        <taxon>Characoidei</taxon>
        <taxon>Acestrorhamphidae</taxon>
        <taxon>Acestrorhamphinae</taxon>
        <taxon>Astyanax</taxon>
    </lineage>
</organism>
<dbReference type="GO" id="GO:0000287">
    <property type="term" value="F:magnesium ion binding"/>
    <property type="evidence" value="ECO:0007669"/>
    <property type="project" value="UniProtKB-ARBA"/>
</dbReference>
<keyword evidence="15" id="KW-0744">Spermatogenesis</keyword>
<evidence type="ECO:0000256" key="5">
    <source>
        <dbReference type="ARBA" id="ARBA00022527"/>
    </source>
</evidence>
<dbReference type="Pfam" id="PF00069">
    <property type="entry name" value="Pkinase"/>
    <property type="match status" value="1"/>
</dbReference>
<evidence type="ECO:0000256" key="8">
    <source>
        <dbReference type="ARBA" id="ARBA00022723"/>
    </source>
</evidence>
<dbReference type="Gene3D" id="1.10.510.10">
    <property type="entry name" value="Transferase(Phosphotransferase) domain 1"/>
    <property type="match status" value="1"/>
</dbReference>
<evidence type="ECO:0000256" key="10">
    <source>
        <dbReference type="ARBA" id="ARBA00022777"/>
    </source>
</evidence>
<keyword evidence="22" id="KW-1185">Reference proteome</keyword>
<comment type="catalytic activity">
    <reaction evidence="17">
        <text>L-seryl-[protein] + ATP = O-phospho-L-seryl-[protein] + ADP + H(+)</text>
        <dbReference type="Rhea" id="RHEA:17989"/>
        <dbReference type="Rhea" id="RHEA-COMP:9863"/>
        <dbReference type="Rhea" id="RHEA-COMP:11604"/>
        <dbReference type="ChEBI" id="CHEBI:15378"/>
        <dbReference type="ChEBI" id="CHEBI:29999"/>
        <dbReference type="ChEBI" id="CHEBI:30616"/>
        <dbReference type="ChEBI" id="CHEBI:83421"/>
        <dbReference type="ChEBI" id="CHEBI:456216"/>
        <dbReference type="EC" id="2.7.11.1"/>
    </reaction>
</comment>
<dbReference type="InterPro" id="IPR008271">
    <property type="entry name" value="Ser/Thr_kinase_AS"/>
</dbReference>
<dbReference type="FunFam" id="1.10.510.10:FF:000571">
    <property type="entry name" value="Maternal embryonic leucine zipper kinase"/>
    <property type="match status" value="1"/>
</dbReference>
<evidence type="ECO:0000259" key="20">
    <source>
        <dbReference type="PROSITE" id="PS50011"/>
    </source>
</evidence>
<dbReference type="GO" id="GO:0035556">
    <property type="term" value="P:intracellular signal transduction"/>
    <property type="evidence" value="ECO:0007669"/>
    <property type="project" value="TreeGrafter"/>
</dbReference>
<dbReference type="GO" id="GO:0007283">
    <property type="term" value="P:spermatogenesis"/>
    <property type="evidence" value="ECO:0007669"/>
    <property type="project" value="UniProtKB-KW"/>
</dbReference>
<evidence type="ECO:0000256" key="2">
    <source>
        <dbReference type="ARBA" id="ARBA00006692"/>
    </source>
</evidence>
<dbReference type="GO" id="GO:0005737">
    <property type="term" value="C:cytoplasm"/>
    <property type="evidence" value="ECO:0007669"/>
    <property type="project" value="TreeGrafter"/>
</dbReference>
<reference evidence="22" key="1">
    <citation type="submission" date="2013-03" db="EMBL/GenBank/DDBJ databases">
        <authorList>
            <person name="Jeffery W."/>
            <person name="Warren W."/>
            <person name="Wilson R.K."/>
        </authorList>
    </citation>
    <scope>NUCLEOTIDE SEQUENCE</scope>
    <source>
        <strain evidence="22">female</strain>
    </source>
</reference>
<evidence type="ECO:0000256" key="1">
    <source>
        <dbReference type="ARBA" id="ARBA00001946"/>
    </source>
</evidence>
<evidence type="ECO:0000256" key="12">
    <source>
        <dbReference type="ARBA" id="ARBA00022840"/>
    </source>
</evidence>
<dbReference type="Ensembl" id="ENSAMXT00000051574.1">
    <property type="protein sequence ID" value="ENSAMXP00000049663.1"/>
    <property type="gene ID" value="ENSAMXG00000031512.1"/>
</dbReference>
<keyword evidence="7" id="KW-0808">Transferase</keyword>
<dbReference type="InterPro" id="IPR011009">
    <property type="entry name" value="Kinase-like_dom_sf"/>
</dbReference>
<evidence type="ECO:0000256" key="4">
    <source>
        <dbReference type="ARBA" id="ARBA00022473"/>
    </source>
</evidence>
<keyword evidence="5 19" id="KW-0723">Serine/threonine-protein kinase</keyword>
<sequence>MAISRADEIWESSLLFPLLIKELLGYYVLHTIGKGAFGTVKLAKSEKYPDKVAIKIMDRKRMSSYDYQQCRLYELSILRNTRHPHIATCDEIYISQVGQIFIVMEAAAMDLTKKIRKLGRIPPDQARLWFSQLVSAMVYLHTKNIVHRDLKCGNVLLTADDQVRLIDFGFGCYTAGFPDVRETLCGTLPYSAPELLMEKWYDAKKSDVWSLGVILYIMVTGSLPFKATKTKTLRVFSSNSQVPREKFTVEEPCRDLIHLHAVLQSLPTA</sequence>
<keyword evidence="12 18" id="KW-0067">ATP-binding</keyword>
<keyword evidence="9 18" id="KW-0547">Nucleotide-binding</keyword>
<evidence type="ECO:0000313" key="21">
    <source>
        <dbReference type="Ensembl" id="ENSAMXP00000049663.1"/>
    </source>
</evidence>
<keyword evidence="10" id="KW-0418">Kinase</keyword>
<evidence type="ECO:0000256" key="16">
    <source>
        <dbReference type="ARBA" id="ARBA00047899"/>
    </source>
</evidence>
<keyword evidence="4" id="KW-0217">Developmental protein</keyword>
<dbReference type="GO" id="GO:0000226">
    <property type="term" value="P:microtubule cytoskeleton organization"/>
    <property type="evidence" value="ECO:0007669"/>
    <property type="project" value="TreeGrafter"/>
</dbReference>
<dbReference type="AlphaFoldDB" id="A0A3B1K591"/>
<comment type="similarity">
    <text evidence="2">Belongs to the protein kinase superfamily. CAMK Ser/Thr protein kinase family.</text>
</comment>
<feature type="binding site" evidence="18">
    <location>
        <position position="55"/>
    </location>
    <ligand>
        <name>ATP</name>
        <dbReference type="ChEBI" id="CHEBI:30616"/>
    </ligand>
</feature>
<evidence type="ECO:0000256" key="3">
    <source>
        <dbReference type="ARBA" id="ARBA00012513"/>
    </source>
</evidence>
<dbReference type="GO" id="GO:0050321">
    <property type="term" value="F:tau-protein kinase activity"/>
    <property type="evidence" value="ECO:0007669"/>
    <property type="project" value="TreeGrafter"/>
</dbReference>
<dbReference type="Proteomes" id="UP000018467">
    <property type="component" value="Unassembled WGS sequence"/>
</dbReference>
<dbReference type="InParanoid" id="A0A3B1K591"/>
<dbReference type="SUPFAM" id="SSF56112">
    <property type="entry name" value="Protein kinase-like (PK-like)"/>
    <property type="match status" value="1"/>
</dbReference>
<accession>A0A3B1K591</accession>
<dbReference type="PROSITE" id="PS00107">
    <property type="entry name" value="PROTEIN_KINASE_ATP"/>
    <property type="match status" value="1"/>
</dbReference>
<reference evidence="22" key="2">
    <citation type="journal article" date="2014" name="Nat. Commun.">
        <title>The cavefish genome reveals candidate genes for eye loss.</title>
        <authorList>
            <person name="McGaugh S.E."/>
            <person name="Gross J.B."/>
            <person name="Aken B."/>
            <person name="Blin M."/>
            <person name="Borowsky R."/>
            <person name="Chalopin D."/>
            <person name="Hinaux H."/>
            <person name="Jeffery W.R."/>
            <person name="Keene A."/>
            <person name="Ma L."/>
            <person name="Minx P."/>
            <person name="Murphy D."/>
            <person name="O'Quin K.E."/>
            <person name="Retaux S."/>
            <person name="Rohner N."/>
            <person name="Searle S.M."/>
            <person name="Stahl B.A."/>
            <person name="Tabin C."/>
            <person name="Volff J.N."/>
            <person name="Yoshizawa M."/>
            <person name="Warren W.C."/>
        </authorList>
    </citation>
    <scope>NUCLEOTIDE SEQUENCE [LARGE SCALE GENOMIC DNA]</scope>
    <source>
        <strain evidence="22">female</strain>
    </source>
</reference>
<evidence type="ECO:0000256" key="19">
    <source>
        <dbReference type="RuleBase" id="RU000304"/>
    </source>
</evidence>
<evidence type="ECO:0000313" key="22">
    <source>
        <dbReference type="Proteomes" id="UP000018467"/>
    </source>
</evidence>
<evidence type="ECO:0000256" key="17">
    <source>
        <dbReference type="ARBA" id="ARBA00048679"/>
    </source>
</evidence>
<feature type="domain" description="Protein kinase" evidence="20">
    <location>
        <begin position="26"/>
        <end position="269"/>
    </location>
</feature>
<dbReference type="GO" id="GO:0030154">
    <property type="term" value="P:cell differentiation"/>
    <property type="evidence" value="ECO:0007669"/>
    <property type="project" value="UniProtKB-KW"/>
</dbReference>
<evidence type="ECO:0000256" key="7">
    <source>
        <dbReference type="ARBA" id="ARBA00022679"/>
    </source>
</evidence>
<evidence type="ECO:0000256" key="6">
    <source>
        <dbReference type="ARBA" id="ARBA00022553"/>
    </source>
</evidence>
<evidence type="ECO:0000256" key="14">
    <source>
        <dbReference type="ARBA" id="ARBA00022843"/>
    </source>
</evidence>
<dbReference type="STRING" id="7994.ENSAMXP00000049663"/>
<keyword evidence="14" id="KW-0832">Ubl conjugation</keyword>
<keyword evidence="13" id="KW-0460">Magnesium</keyword>
<dbReference type="SMART" id="SM00220">
    <property type="entry name" value="S_TKc"/>
    <property type="match status" value="1"/>
</dbReference>
<evidence type="ECO:0000256" key="9">
    <source>
        <dbReference type="ARBA" id="ARBA00022741"/>
    </source>
</evidence>
<evidence type="ECO:0000256" key="18">
    <source>
        <dbReference type="PROSITE-ProRule" id="PRU10141"/>
    </source>
</evidence>
<reference evidence="21" key="3">
    <citation type="submission" date="2025-08" db="UniProtKB">
        <authorList>
            <consortium name="Ensembl"/>
        </authorList>
    </citation>
    <scope>IDENTIFICATION</scope>
</reference>
<evidence type="ECO:0000256" key="11">
    <source>
        <dbReference type="ARBA" id="ARBA00022782"/>
    </source>
</evidence>
<dbReference type="InterPro" id="IPR000719">
    <property type="entry name" value="Prot_kinase_dom"/>
</dbReference>
<dbReference type="PROSITE" id="PS50011">
    <property type="entry name" value="PROTEIN_KINASE_DOM"/>
    <property type="match status" value="1"/>
</dbReference>
<protein>
    <recommendedName>
        <fullName evidence="3">non-specific serine/threonine protein kinase</fullName>
        <ecNumber evidence="3">2.7.11.1</ecNumber>
    </recommendedName>
</protein>
<dbReference type="GO" id="GO:0005524">
    <property type="term" value="F:ATP binding"/>
    <property type="evidence" value="ECO:0007669"/>
    <property type="project" value="UniProtKB-UniRule"/>
</dbReference>
<evidence type="ECO:0000256" key="13">
    <source>
        <dbReference type="ARBA" id="ARBA00022842"/>
    </source>
</evidence>
<comment type="catalytic activity">
    <reaction evidence="16">
        <text>L-threonyl-[protein] + ATP = O-phospho-L-threonyl-[protein] + ADP + H(+)</text>
        <dbReference type="Rhea" id="RHEA:46608"/>
        <dbReference type="Rhea" id="RHEA-COMP:11060"/>
        <dbReference type="Rhea" id="RHEA-COMP:11605"/>
        <dbReference type="ChEBI" id="CHEBI:15378"/>
        <dbReference type="ChEBI" id="CHEBI:30013"/>
        <dbReference type="ChEBI" id="CHEBI:30616"/>
        <dbReference type="ChEBI" id="CHEBI:61977"/>
        <dbReference type="ChEBI" id="CHEBI:456216"/>
        <dbReference type="EC" id="2.7.11.1"/>
    </reaction>
</comment>
<keyword evidence="6" id="KW-0597">Phosphoprotein</keyword>
<name>A0A3B1K591_ASTMX</name>
<keyword evidence="8" id="KW-0479">Metal-binding</keyword>